<dbReference type="GO" id="GO:0016747">
    <property type="term" value="F:acyltransferase activity, transferring groups other than amino-acyl groups"/>
    <property type="evidence" value="ECO:0007669"/>
    <property type="project" value="InterPro"/>
</dbReference>
<dbReference type="Gene3D" id="3.40.630.30">
    <property type="match status" value="1"/>
</dbReference>
<dbReference type="Pfam" id="PF13302">
    <property type="entry name" value="Acetyltransf_3"/>
    <property type="match status" value="1"/>
</dbReference>
<feature type="binding site" evidence="2">
    <location>
        <position position="150"/>
    </location>
    <ligand>
        <name>substrate</name>
    </ligand>
</feature>
<dbReference type="OrthoDB" id="6290225at2"/>
<dbReference type="InterPro" id="IPR020023">
    <property type="entry name" value="PseG"/>
</dbReference>
<dbReference type="Gene3D" id="3.40.50.11190">
    <property type="match status" value="1"/>
</dbReference>
<organism evidence="4 5">
    <name type="scientific">Cellulophaga fucicola</name>
    <dbReference type="NCBI Taxonomy" id="76595"/>
    <lineage>
        <taxon>Bacteria</taxon>
        <taxon>Pseudomonadati</taxon>
        <taxon>Bacteroidota</taxon>
        <taxon>Flavobacteriia</taxon>
        <taxon>Flavobacteriales</taxon>
        <taxon>Flavobacteriaceae</taxon>
        <taxon>Cellulophaga</taxon>
    </lineage>
</organism>
<dbReference type="Gene3D" id="3.40.50.2000">
    <property type="entry name" value="Glycogen Phosphorylase B"/>
    <property type="match status" value="1"/>
</dbReference>
<dbReference type="SUPFAM" id="SSF55729">
    <property type="entry name" value="Acyl-CoA N-acyltransferases (Nat)"/>
    <property type="match status" value="1"/>
</dbReference>
<evidence type="ECO:0000256" key="1">
    <source>
        <dbReference type="PIRSR" id="PIRSR620023-1"/>
    </source>
</evidence>
<dbReference type="Proteomes" id="UP000183257">
    <property type="component" value="Unassembled WGS sequence"/>
</dbReference>
<protein>
    <submittedName>
        <fullName evidence="4">UDP-2,4-diacetamido-2,4,6-trideoxy-beta-L-altropyranose hydrolase</fullName>
    </submittedName>
</protein>
<reference evidence="5" key="1">
    <citation type="submission" date="2016-11" db="EMBL/GenBank/DDBJ databases">
        <authorList>
            <person name="Varghese N."/>
            <person name="Submissions S."/>
        </authorList>
    </citation>
    <scope>NUCLEOTIDE SEQUENCE [LARGE SCALE GENOMIC DNA]</scope>
    <source>
        <strain evidence="5">DSM 24786</strain>
    </source>
</reference>
<keyword evidence="4" id="KW-0378">Hydrolase</keyword>
<evidence type="ECO:0000313" key="4">
    <source>
        <dbReference type="EMBL" id="SFW56519.1"/>
    </source>
</evidence>
<feature type="active site" description="Proton acceptor" evidence="1">
    <location>
        <position position="19"/>
    </location>
</feature>
<dbReference type="GO" id="GO:0016787">
    <property type="term" value="F:hydrolase activity"/>
    <property type="evidence" value="ECO:0007669"/>
    <property type="project" value="UniProtKB-KW"/>
</dbReference>
<dbReference type="AlphaFoldDB" id="A0A1K1Q9C6"/>
<accession>A0A1K1Q9C6</accession>
<dbReference type="STRING" id="76595.SAMN05660313_02491"/>
<feature type="domain" description="N-acetyltransferase" evidence="3">
    <location>
        <begin position="338"/>
        <end position="488"/>
    </location>
</feature>
<dbReference type="NCBIfam" id="TIGR03590">
    <property type="entry name" value="PseG"/>
    <property type="match status" value="1"/>
</dbReference>
<dbReference type="InterPro" id="IPR000182">
    <property type="entry name" value="GNAT_dom"/>
</dbReference>
<proteinExistence type="predicted"/>
<evidence type="ECO:0000259" key="3">
    <source>
        <dbReference type="PROSITE" id="PS51186"/>
    </source>
</evidence>
<sequence length="492" mass="56739">MTKKIIFRADGSSTTGLGHLYRLFSLVEIVKDTFEFVFLTNETSTVSVIPSNYNKEVIPENIKTEDEPKWLAVNYSPQEYIIIADGYQFISSYQKEIKQKGYSLIYIDDLSKEYMYADVVINHSPYIQDIDYEKEAYTKLALGTKYALLRPLFLKEAKKNRVINVIDSVFVCFGGADPFNLSLKAVESLLKISNFKNIHVVLGAAYKHKEIFYLEEKYSGKIKTYRNLSEEDLIKTIQLCNFAIAPSSTIVYELCSIKLPILSGYFVDNQRGIYDSLLKSGAIYGGGSFNNYTVQDFEVKVEEILKHSEISHFIKNQKRLFSGDSKNNLLELLNPLLITFRLAKVEDMLMVYDLSNDETVRYFSYNSKPIVLESHKKWFESKITDKNCLFLIALFNNESAGIIRYEMNDKFATVGVLIAKKFRGKKMAPYFLRESAKKYFEQNDLPIFAYIKEENKASIKSFENSGYSFYKKENVKGEPSLIYKLEKNNVKP</sequence>
<dbReference type="InterPro" id="IPR016181">
    <property type="entry name" value="Acyl_CoA_acyltransferase"/>
</dbReference>
<evidence type="ECO:0000313" key="5">
    <source>
        <dbReference type="Proteomes" id="UP000183257"/>
    </source>
</evidence>
<feature type="binding site" evidence="2">
    <location>
        <position position="253"/>
    </location>
    <ligand>
        <name>substrate</name>
    </ligand>
</feature>
<evidence type="ECO:0000256" key="2">
    <source>
        <dbReference type="PIRSR" id="PIRSR620023-2"/>
    </source>
</evidence>
<keyword evidence="5" id="KW-1185">Reference proteome</keyword>
<name>A0A1K1Q9C6_9FLAO</name>
<dbReference type="RefSeq" id="WP_072304120.1">
    <property type="nucleotide sequence ID" value="NZ_FPIY01000003.1"/>
</dbReference>
<dbReference type="PROSITE" id="PS51186">
    <property type="entry name" value="GNAT"/>
    <property type="match status" value="1"/>
</dbReference>
<dbReference type="EMBL" id="FPIY01000003">
    <property type="protein sequence ID" value="SFW56519.1"/>
    <property type="molecule type" value="Genomic_DNA"/>
</dbReference>
<dbReference type="SUPFAM" id="SSF53756">
    <property type="entry name" value="UDP-Glycosyltransferase/glycogen phosphorylase"/>
    <property type="match status" value="1"/>
</dbReference>
<gene>
    <name evidence="4" type="ORF">SAMN05660313_02491</name>
</gene>